<feature type="compositionally biased region" description="Basic and acidic residues" evidence="1">
    <location>
        <begin position="427"/>
        <end position="449"/>
    </location>
</feature>
<feature type="compositionally biased region" description="Acidic residues" evidence="1">
    <location>
        <begin position="235"/>
        <end position="253"/>
    </location>
</feature>
<feature type="region of interest" description="Disordered" evidence="1">
    <location>
        <begin position="225"/>
        <end position="300"/>
    </location>
</feature>
<keyword evidence="3" id="KW-1185">Reference proteome</keyword>
<proteinExistence type="predicted"/>
<reference evidence="2" key="1">
    <citation type="submission" date="2022-08" db="UniProtKB">
        <authorList>
            <consortium name="EnsemblMetazoa"/>
        </authorList>
    </citation>
    <scope>IDENTIFICATION</scope>
    <source>
        <strain evidence="2">05x7-T-G4-1.051#20</strain>
    </source>
</reference>
<dbReference type="EnsemblMetazoa" id="G14230.1">
    <property type="protein sequence ID" value="G14230.1:cds"/>
    <property type="gene ID" value="G14230"/>
</dbReference>
<dbReference type="AlphaFoldDB" id="A0A8W8IGX0"/>
<dbReference type="InterPro" id="IPR016024">
    <property type="entry name" value="ARM-type_fold"/>
</dbReference>
<protein>
    <submittedName>
        <fullName evidence="2">Uncharacterized protein</fullName>
    </submittedName>
</protein>
<feature type="compositionally biased region" description="Acidic residues" evidence="1">
    <location>
        <begin position="357"/>
        <end position="375"/>
    </location>
</feature>
<dbReference type="SUPFAM" id="SSF48371">
    <property type="entry name" value="ARM repeat"/>
    <property type="match status" value="1"/>
</dbReference>
<evidence type="ECO:0000313" key="2">
    <source>
        <dbReference type="EnsemblMetazoa" id="G14230.1:cds"/>
    </source>
</evidence>
<feature type="compositionally biased region" description="Basic and acidic residues" evidence="1">
    <location>
        <begin position="254"/>
        <end position="263"/>
    </location>
</feature>
<feature type="region of interest" description="Disordered" evidence="1">
    <location>
        <begin position="324"/>
        <end position="451"/>
    </location>
</feature>
<accession>A0A8W8IGX0</accession>
<evidence type="ECO:0000313" key="3">
    <source>
        <dbReference type="Proteomes" id="UP000005408"/>
    </source>
</evidence>
<name>A0A8W8IGX0_MAGGI</name>
<dbReference type="PANTHER" id="PTHR48287">
    <property type="entry name" value="ARM REPEAT SUPERFAMILY PROTEIN"/>
    <property type="match status" value="1"/>
</dbReference>
<sequence length="506" mass="56901">MTILFSSPLRESVRSFWSTISERKDLRVEVMSGLRKLINKSKEDGTRSDLVNLRIDPPTFWYVSPTGHRQDFTEELLPSVRGPVWEPLPRLSGVPYQNLPGIQGVLLNSLSSSSPSSKAPRLRCLINIFKFLPEEQKDFLLAVVPEAILCTKEIGEKARSASYLLLVEMGRAKIRWNKDENGALEDYFQMVMAGLGGSPQMVSSTLLALTRILYEFKGLTTKYSQGVGKHKEDPGESEEEEEGKEEESEEESDQEHFKSRQERFLSISLNSNNMDELLRDTDSEEEGETKGAHKPRDRTQAKLAWLQEGGDIMDFLDPSASKKVLATKPGEKREKKTKKKEVEFKTAPDGRLIITESSDEEEPEKMAGDDEELDDLLNAIEQGAGNVKKTKKRKVEDLGSDEEGPSPKYKAGGGGIHRQIVKAKRSAPHDPASEYRAKKAGGDIKKTGKPDPYVYLPLNFQALNKRKMSDQIRKLNTQRKDTQQEPGYFGCGFCEALNIQQRKQGC</sequence>
<feature type="compositionally biased region" description="Basic and acidic residues" evidence="1">
    <location>
        <begin position="329"/>
        <end position="348"/>
    </location>
</feature>
<dbReference type="InterPro" id="IPR052087">
    <property type="entry name" value="RRP12"/>
</dbReference>
<dbReference type="PANTHER" id="PTHR48287:SF1">
    <property type="entry name" value="ARM REPEAT SUPERFAMILY PROTEIN"/>
    <property type="match status" value="1"/>
</dbReference>
<evidence type="ECO:0000256" key="1">
    <source>
        <dbReference type="SAM" id="MobiDB-lite"/>
    </source>
</evidence>
<organism evidence="2 3">
    <name type="scientific">Magallana gigas</name>
    <name type="common">Pacific oyster</name>
    <name type="synonym">Crassostrea gigas</name>
    <dbReference type="NCBI Taxonomy" id="29159"/>
    <lineage>
        <taxon>Eukaryota</taxon>
        <taxon>Metazoa</taxon>
        <taxon>Spiralia</taxon>
        <taxon>Lophotrochozoa</taxon>
        <taxon>Mollusca</taxon>
        <taxon>Bivalvia</taxon>
        <taxon>Autobranchia</taxon>
        <taxon>Pteriomorphia</taxon>
        <taxon>Ostreida</taxon>
        <taxon>Ostreoidea</taxon>
        <taxon>Ostreidae</taxon>
        <taxon>Magallana</taxon>
    </lineage>
</organism>
<dbReference type="Proteomes" id="UP000005408">
    <property type="component" value="Unassembled WGS sequence"/>
</dbReference>